<dbReference type="PANTHER" id="PTHR12277">
    <property type="entry name" value="ALPHA/BETA HYDROLASE DOMAIN-CONTAINING PROTEIN"/>
    <property type="match status" value="1"/>
</dbReference>
<dbReference type="GO" id="GO:0016787">
    <property type="term" value="F:hydrolase activity"/>
    <property type="evidence" value="ECO:0007669"/>
    <property type="project" value="UniProtKB-KW"/>
</dbReference>
<dbReference type="InterPro" id="IPR029058">
    <property type="entry name" value="AB_hydrolase_fold"/>
</dbReference>
<evidence type="ECO:0000313" key="2">
    <source>
        <dbReference type="Proteomes" id="UP000315471"/>
    </source>
</evidence>
<protein>
    <submittedName>
        <fullName evidence="1">Alpha/beta hydrolase family protein</fullName>
    </submittedName>
</protein>
<dbReference type="EMBL" id="SJPY01000001">
    <property type="protein sequence ID" value="TWU45353.1"/>
    <property type="molecule type" value="Genomic_DNA"/>
</dbReference>
<dbReference type="Gene3D" id="3.40.50.1820">
    <property type="entry name" value="alpha/beta hydrolase"/>
    <property type="match status" value="1"/>
</dbReference>
<sequence>MSRRPINRFRSRMLSRMILRPSSHPLDHGEQRRVMVPTKLGPLETFLRDSQPPTETPDLVILKFPGTAGRGERSTAFPTPFLNARRVHVWTWNPPGYGQSAGRASLENIANSALCFYDHVALSYDRSDGSRPPIWMLGNSLGCATALGVSANADFKPTGLILRNPPPLDHVVRHVAKKYPLGRFVKSITDRLDAAMNALLTAPRVDVPALFFQSEFDTLVLPEMQQMIRDAYAGPQYLVELKGIGHDGIIDDSHGLAVSNGVDWLCNQSGV</sequence>
<proteinExistence type="predicted"/>
<accession>A0A5C6E6T1</accession>
<gene>
    <name evidence="1" type="ORF">Q31b_05250</name>
</gene>
<name>A0A5C6E6T1_9BACT</name>
<evidence type="ECO:0000313" key="1">
    <source>
        <dbReference type="EMBL" id="TWU45353.1"/>
    </source>
</evidence>
<dbReference type="AlphaFoldDB" id="A0A5C6E6T1"/>
<comment type="caution">
    <text evidence="1">The sequence shown here is derived from an EMBL/GenBank/DDBJ whole genome shotgun (WGS) entry which is preliminary data.</text>
</comment>
<dbReference type="OrthoDB" id="266072at2"/>
<organism evidence="1 2">
    <name type="scientific">Novipirellula aureliae</name>
    <dbReference type="NCBI Taxonomy" id="2527966"/>
    <lineage>
        <taxon>Bacteria</taxon>
        <taxon>Pseudomonadati</taxon>
        <taxon>Planctomycetota</taxon>
        <taxon>Planctomycetia</taxon>
        <taxon>Pirellulales</taxon>
        <taxon>Pirellulaceae</taxon>
        <taxon>Novipirellula</taxon>
    </lineage>
</organism>
<dbReference type="Proteomes" id="UP000315471">
    <property type="component" value="Unassembled WGS sequence"/>
</dbReference>
<keyword evidence="2" id="KW-1185">Reference proteome</keyword>
<reference evidence="1 2" key="1">
    <citation type="submission" date="2019-02" db="EMBL/GenBank/DDBJ databases">
        <title>Deep-cultivation of Planctomycetes and their phenomic and genomic characterization uncovers novel biology.</title>
        <authorList>
            <person name="Wiegand S."/>
            <person name="Jogler M."/>
            <person name="Boedeker C."/>
            <person name="Pinto D."/>
            <person name="Vollmers J."/>
            <person name="Rivas-Marin E."/>
            <person name="Kohn T."/>
            <person name="Peeters S.H."/>
            <person name="Heuer A."/>
            <person name="Rast P."/>
            <person name="Oberbeckmann S."/>
            <person name="Bunk B."/>
            <person name="Jeske O."/>
            <person name="Meyerdierks A."/>
            <person name="Storesund J.E."/>
            <person name="Kallscheuer N."/>
            <person name="Luecker S."/>
            <person name="Lage O.M."/>
            <person name="Pohl T."/>
            <person name="Merkel B.J."/>
            <person name="Hornburger P."/>
            <person name="Mueller R.-W."/>
            <person name="Bruemmer F."/>
            <person name="Labrenz M."/>
            <person name="Spormann A.M."/>
            <person name="Op Den Camp H."/>
            <person name="Overmann J."/>
            <person name="Amann R."/>
            <person name="Jetten M.S.M."/>
            <person name="Mascher T."/>
            <person name="Medema M.H."/>
            <person name="Devos D.P."/>
            <person name="Kaster A.-K."/>
            <person name="Ovreas L."/>
            <person name="Rohde M."/>
            <person name="Galperin M.Y."/>
            <person name="Jogler C."/>
        </authorList>
    </citation>
    <scope>NUCLEOTIDE SEQUENCE [LARGE SCALE GENOMIC DNA]</scope>
    <source>
        <strain evidence="1 2">Q31b</strain>
    </source>
</reference>
<keyword evidence="1" id="KW-0378">Hydrolase</keyword>
<dbReference type="RefSeq" id="WP_146598072.1">
    <property type="nucleotide sequence ID" value="NZ_SJPY01000001.1"/>
</dbReference>
<dbReference type="SUPFAM" id="SSF53474">
    <property type="entry name" value="alpha/beta-Hydrolases"/>
    <property type="match status" value="1"/>
</dbReference>